<reference evidence="2 3" key="1">
    <citation type="submission" date="2017-04" db="EMBL/GenBank/DDBJ databases">
        <title>Compelte genome sequence of WV33.</title>
        <authorList>
            <person name="Lee P.C."/>
        </authorList>
    </citation>
    <scope>NUCLEOTIDE SEQUENCE [LARGE SCALE GENOMIC DNA]</scope>
    <source>
        <strain evidence="2 3">WV33</strain>
    </source>
</reference>
<dbReference type="EMBL" id="CP020918">
    <property type="protein sequence ID" value="AWG21579.1"/>
    <property type="molecule type" value="Genomic_DNA"/>
</dbReference>
<evidence type="ECO:0000313" key="2">
    <source>
        <dbReference type="EMBL" id="AWG21579.1"/>
    </source>
</evidence>
<dbReference type="AlphaFoldDB" id="A0A2S1LCV5"/>
<accession>A0A2S1LCV5</accession>
<dbReference type="Proteomes" id="UP000244527">
    <property type="component" value="Chromosome"/>
</dbReference>
<dbReference type="InterPro" id="IPR016181">
    <property type="entry name" value="Acyl_CoA_acyltransferase"/>
</dbReference>
<dbReference type="Gene3D" id="3.40.630.30">
    <property type="match status" value="1"/>
</dbReference>
<name>A0A2S1LCV5_9FLAO</name>
<keyword evidence="3" id="KW-1185">Reference proteome</keyword>
<dbReference type="SUPFAM" id="SSF55729">
    <property type="entry name" value="Acyl-CoA N-acyltransferases (Nat)"/>
    <property type="match status" value="1"/>
</dbReference>
<proteinExistence type="predicted"/>
<dbReference type="PANTHER" id="PTHR43415">
    <property type="entry name" value="SPERMIDINE N(1)-ACETYLTRANSFERASE"/>
    <property type="match status" value="1"/>
</dbReference>
<sequence>MIQIEKFTTVDFQRFIDWIESEEMMLQFCGTLFTYPVTHEQLAAYVKIENTQAFKITNTQTQLVIGHAEIFCEKPITAKLCRILIADPIARGQGLGKAIIQKLTNYCLETLKVDQIELNVYDWNTAAIRCYENSGFKVNPSKTSTTIYKDSEWTAINMIFEK</sequence>
<dbReference type="PANTHER" id="PTHR43415:SF5">
    <property type="entry name" value="ACETYLTRANSFERASE"/>
    <property type="match status" value="1"/>
</dbReference>
<evidence type="ECO:0000259" key="1">
    <source>
        <dbReference type="PROSITE" id="PS51186"/>
    </source>
</evidence>
<protein>
    <recommendedName>
        <fullName evidence="1">N-acetyltransferase domain-containing protein</fullName>
    </recommendedName>
</protein>
<feature type="domain" description="N-acetyltransferase" evidence="1">
    <location>
        <begin position="2"/>
        <end position="162"/>
    </location>
</feature>
<dbReference type="RefSeq" id="WP_108740517.1">
    <property type="nucleotide sequence ID" value="NZ_CP020918.1"/>
</dbReference>
<gene>
    <name evidence="2" type="ORF">FFWV33_08560</name>
</gene>
<dbReference type="KEGG" id="ffa:FFWV33_08560"/>
<dbReference type="OrthoDB" id="9811523at2"/>
<dbReference type="PROSITE" id="PS51186">
    <property type="entry name" value="GNAT"/>
    <property type="match status" value="1"/>
</dbReference>
<dbReference type="GO" id="GO:0016747">
    <property type="term" value="F:acyltransferase activity, transferring groups other than amino-acyl groups"/>
    <property type="evidence" value="ECO:0007669"/>
    <property type="project" value="InterPro"/>
</dbReference>
<organism evidence="2 3">
    <name type="scientific">Flavobacterium faecale</name>
    <dbReference type="NCBI Taxonomy" id="1355330"/>
    <lineage>
        <taxon>Bacteria</taxon>
        <taxon>Pseudomonadati</taxon>
        <taxon>Bacteroidota</taxon>
        <taxon>Flavobacteriia</taxon>
        <taxon>Flavobacteriales</taxon>
        <taxon>Flavobacteriaceae</taxon>
        <taxon>Flavobacterium</taxon>
    </lineage>
</organism>
<evidence type="ECO:0000313" key="3">
    <source>
        <dbReference type="Proteomes" id="UP000244527"/>
    </source>
</evidence>
<dbReference type="Pfam" id="PF13302">
    <property type="entry name" value="Acetyltransf_3"/>
    <property type="match status" value="1"/>
</dbReference>
<dbReference type="InterPro" id="IPR000182">
    <property type="entry name" value="GNAT_dom"/>
</dbReference>